<feature type="compositionally biased region" description="Basic and acidic residues" evidence="1">
    <location>
        <begin position="471"/>
        <end position="496"/>
    </location>
</feature>
<accession>A0A448ZSK2</accession>
<feature type="compositionally biased region" description="Basic and acidic residues" evidence="1">
    <location>
        <begin position="73"/>
        <end position="82"/>
    </location>
</feature>
<feature type="region of interest" description="Disordered" evidence="1">
    <location>
        <begin position="73"/>
        <end position="98"/>
    </location>
</feature>
<name>A0A448ZSK2_9STRA</name>
<sequence length="539" mass="62675">MFVWRHRLTRDTILFDPAAALHRLIIGIALLATLISRCHYPVEAFTHNFPSSRFVPCASPHHFIFSMNMASRQDDADKEQKPQQRSSKRGEPTSSAAPMYITVGPQCCGKSSFLRDHEGGKIKDICLDDQRDVYVPISTELFLRAYDEKDNRGSLEEPESILHQVYQGKTLLERIRENIELILILRRWNGDSSASDFDRRIRSYYQERNLKTSVADALIATVEDFLSTNPELPREVDVFVLESLFKSHPETRQSAIQKAYEELRKTPKHIPVAWGNTNAKPRDYEQALEICHQTRRPVRFVLCHPECSKGTDDDSSKNESTMLTLPWLSLESLLKRNLHRLGTEGRFIPSNSIADCRERVATMIPGSFFKPARDTGQKKKNVEEHLVSIASPGSGRNGNGRYKPSFRYVLTTYRLIQKEYLRNDKGHFSSAQRQNYNGERNPRPAKKLRSQNQRGRGPQSFRYERQYNASNDHDRRRYHNRDRDRSKQHQDRDRGPRPSMNERQYNVSNDYDRSRYNEQGRDRNNRQQKRQGPDIADPP</sequence>
<gene>
    <name evidence="2" type="ORF">PSNMU_V1.4_AUG-EV-PASAV3_0121010</name>
</gene>
<proteinExistence type="predicted"/>
<dbReference type="OrthoDB" id="48357at2759"/>
<dbReference type="Proteomes" id="UP000291116">
    <property type="component" value="Unassembled WGS sequence"/>
</dbReference>
<organism evidence="2 3">
    <name type="scientific">Pseudo-nitzschia multistriata</name>
    <dbReference type="NCBI Taxonomy" id="183589"/>
    <lineage>
        <taxon>Eukaryota</taxon>
        <taxon>Sar</taxon>
        <taxon>Stramenopiles</taxon>
        <taxon>Ochrophyta</taxon>
        <taxon>Bacillariophyta</taxon>
        <taxon>Bacillariophyceae</taxon>
        <taxon>Bacillariophycidae</taxon>
        <taxon>Bacillariales</taxon>
        <taxon>Bacillariaceae</taxon>
        <taxon>Pseudo-nitzschia</taxon>
    </lineage>
</organism>
<dbReference type="EMBL" id="CAACVS010000680">
    <property type="protein sequence ID" value="VEU45030.1"/>
    <property type="molecule type" value="Genomic_DNA"/>
</dbReference>
<keyword evidence="3" id="KW-1185">Reference proteome</keyword>
<evidence type="ECO:0000256" key="1">
    <source>
        <dbReference type="SAM" id="MobiDB-lite"/>
    </source>
</evidence>
<protein>
    <submittedName>
        <fullName evidence="2">Uncharacterized protein</fullName>
    </submittedName>
</protein>
<feature type="compositionally biased region" description="Basic and acidic residues" evidence="1">
    <location>
        <begin position="510"/>
        <end position="525"/>
    </location>
</feature>
<dbReference type="AlphaFoldDB" id="A0A448ZSK2"/>
<feature type="compositionally biased region" description="Polar residues" evidence="1">
    <location>
        <begin position="429"/>
        <end position="438"/>
    </location>
</feature>
<feature type="region of interest" description="Disordered" evidence="1">
    <location>
        <begin position="424"/>
        <end position="539"/>
    </location>
</feature>
<reference evidence="2 3" key="1">
    <citation type="submission" date="2019-01" db="EMBL/GenBank/DDBJ databases">
        <authorList>
            <person name="Ferrante I. M."/>
        </authorList>
    </citation>
    <scope>NUCLEOTIDE SEQUENCE [LARGE SCALE GENOMIC DNA]</scope>
    <source>
        <strain evidence="2 3">B856</strain>
    </source>
</reference>
<evidence type="ECO:0000313" key="2">
    <source>
        <dbReference type="EMBL" id="VEU45030.1"/>
    </source>
</evidence>
<evidence type="ECO:0000313" key="3">
    <source>
        <dbReference type="Proteomes" id="UP000291116"/>
    </source>
</evidence>